<proteinExistence type="predicted"/>
<dbReference type="InterPro" id="IPR016181">
    <property type="entry name" value="Acyl_CoA_acyltransferase"/>
</dbReference>
<evidence type="ECO:0000313" key="2">
    <source>
        <dbReference type="EMBL" id="QDQ13132.1"/>
    </source>
</evidence>
<keyword evidence="2" id="KW-0808">Transferase</keyword>
<evidence type="ECO:0000313" key="3">
    <source>
        <dbReference type="Proteomes" id="UP000316806"/>
    </source>
</evidence>
<dbReference type="InterPro" id="IPR000182">
    <property type="entry name" value="GNAT_dom"/>
</dbReference>
<dbReference type="GO" id="GO:0016747">
    <property type="term" value="F:acyltransferase activity, transferring groups other than amino-acyl groups"/>
    <property type="evidence" value="ECO:0007669"/>
    <property type="project" value="InterPro"/>
</dbReference>
<dbReference type="Pfam" id="PF00583">
    <property type="entry name" value="Acetyltransf_1"/>
    <property type="match status" value="1"/>
</dbReference>
<reference evidence="2 3" key="1">
    <citation type="journal article" date="2019" name="J. Ind. Microbiol. Biotechnol.">
        <title>The complete genomic sequence of Streptomyces spectabilis NRRL-2792 and identification of secondary metabolite biosynthetic gene clusters.</title>
        <authorList>
            <person name="Sinha A."/>
            <person name="Phillips-Salemka S."/>
            <person name="Niraula T.A."/>
            <person name="Short K.A."/>
            <person name="Niraula N.P."/>
        </authorList>
    </citation>
    <scope>NUCLEOTIDE SEQUENCE [LARGE SCALE GENOMIC DNA]</scope>
    <source>
        <strain evidence="2 3">NRRL 2792</strain>
    </source>
</reference>
<dbReference type="SUPFAM" id="SSF55729">
    <property type="entry name" value="Acyl-CoA N-acyltransferases (Nat)"/>
    <property type="match status" value="1"/>
</dbReference>
<sequence>MGRPKKNKPRRRRLVDQGLGSSYECHVEGVRVRRARRGEGRRIRDVLSAIDTDYEDLDYAADRIDIGVYETLGPGLRRALVAEAADEPSVVGALLALPPGNLLHRLREAGVPRSAVNEVARSVGKLKAVAVAPERKGDGIGAALVRAFVDEYAAARYDVVFAQVDLDKPGLIRWYEHMGFEALGPGAPLRLDHHGRVAIHPEDDEQLVVRGLR</sequence>
<dbReference type="EMBL" id="CP040916">
    <property type="protein sequence ID" value="QDQ13132.1"/>
    <property type="molecule type" value="Genomic_DNA"/>
</dbReference>
<dbReference type="PROSITE" id="PS51186">
    <property type="entry name" value="GNAT"/>
    <property type="match status" value="1"/>
</dbReference>
<dbReference type="RefSeq" id="WP_144320436.1">
    <property type="nucleotide sequence ID" value="NZ_CP040916.1"/>
</dbReference>
<evidence type="ECO:0000259" key="1">
    <source>
        <dbReference type="PROSITE" id="PS51186"/>
    </source>
</evidence>
<dbReference type="Gene3D" id="3.40.630.30">
    <property type="match status" value="1"/>
</dbReference>
<gene>
    <name evidence="2" type="ORF">FH965_23340</name>
</gene>
<accession>A0A516RBV2</accession>
<dbReference type="AlphaFoldDB" id="A0A516RBV2"/>
<protein>
    <submittedName>
        <fullName evidence="2">GNAT family N-acetyltransferase</fullName>
    </submittedName>
</protein>
<organism evidence="2 3">
    <name type="scientific">Streptomyces spectabilis</name>
    <dbReference type="NCBI Taxonomy" id="68270"/>
    <lineage>
        <taxon>Bacteria</taxon>
        <taxon>Bacillati</taxon>
        <taxon>Actinomycetota</taxon>
        <taxon>Actinomycetes</taxon>
        <taxon>Kitasatosporales</taxon>
        <taxon>Streptomycetaceae</taxon>
        <taxon>Streptomyces</taxon>
    </lineage>
</organism>
<name>A0A516RBV2_STRST</name>
<feature type="domain" description="N-acetyltransferase" evidence="1">
    <location>
        <begin position="30"/>
        <end position="203"/>
    </location>
</feature>
<dbReference type="Proteomes" id="UP000316806">
    <property type="component" value="Chromosome"/>
</dbReference>